<evidence type="ECO:0000256" key="7">
    <source>
        <dbReference type="ARBA" id="ARBA00022875"/>
    </source>
</evidence>
<gene>
    <name evidence="14" type="primary">c1qa</name>
</gene>
<evidence type="ECO:0000256" key="6">
    <source>
        <dbReference type="ARBA" id="ARBA00022859"/>
    </source>
</evidence>
<dbReference type="OrthoDB" id="6343173at2759"/>
<dbReference type="PROSITE" id="PS50871">
    <property type="entry name" value="C1Q"/>
    <property type="match status" value="1"/>
</dbReference>
<reference evidence="14" key="1">
    <citation type="submission" date="2023-05" db="EMBL/GenBank/DDBJ databases">
        <title>High-quality long-read genome of Scophthalmus maximus.</title>
        <authorList>
            <person name="Lien S."/>
            <person name="Martinez P."/>
        </authorList>
    </citation>
    <scope>NUCLEOTIDE SEQUENCE [LARGE SCALE GENOMIC DNA]</scope>
</reference>
<evidence type="ECO:0000256" key="9">
    <source>
        <dbReference type="ARBA" id="ARBA00023180"/>
    </source>
</evidence>
<proteinExistence type="predicted"/>
<evidence type="ECO:0000259" key="13">
    <source>
        <dbReference type="PROSITE" id="PS50871"/>
    </source>
</evidence>
<evidence type="ECO:0000256" key="1">
    <source>
        <dbReference type="ARBA" id="ARBA00004498"/>
    </source>
</evidence>
<dbReference type="Pfam" id="PF00386">
    <property type="entry name" value="C1q"/>
    <property type="match status" value="1"/>
</dbReference>
<evidence type="ECO:0000256" key="10">
    <source>
        <dbReference type="ARBA" id="ARBA00023278"/>
    </source>
</evidence>
<dbReference type="PRINTS" id="PR00007">
    <property type="entry name" value="COMPLEMNTC1Q"/>
</dbReference>
<dbReference type="CTD" id="712"/>
<evidence type="ECO:0000256" key="12">
    <source>
        <dbReference type="SAM" id="SignalP"/>
    </source>
</evidence>
<dbReference type="Proteomes" id="UP000694558">
    <property type="component" value="Chromosome 6"/>
</dbReference>
<dbReference type="GO" id="GO:0005581">
    <property type="term" value="C:collagen trimer"/>
    <property type="evidence" value="ECO:0007669"/>
    <property type="project" value="UniProtKB-KW"/>
</dbReference>
<keyword evidence="10" id="KW-0379">Hydroxylation</keyword>
<dbReference type="SUPFAM" id="SSF49842">
    <property type="entry name" value="TNF-like"/>
    <property type="match status" value="1"/>
</dbReference>
<dbReference type="InterPro" id="IPR008983">
    <property type="entry name" value="Tumour_necrosis_fac-like_dom"/>
</dbReference>
<dbReference type="GeneTree" id="ENSGT00940000162143"/>
<feature type="compositionally biased region" description="Low complexity" evidence="11">
    <location>
        <begin position="95"/>
        <end position="104"/>
    </location>
</feature>
<dbReference type="OMA" id="RNITTYP"/>
<organism evidence="14 15">
    <name type="scientific">Scophthalmus maximus</name>
    <name type="common">Turbot</name>
    <name type="synonym">Psetta maxima</name>
    <dbReference type="NCBI Taxonomy" id="52904"/>
    <lineage>
        <taxon>Eukaryota</taxon>
        <taxon>Metazoa</taxon>
        <taxon>Chordata</taxon>
        <taxon>Craniata</taxon>
        <taxon>Vertebrata</taxon>
        <taxon>Euteleostomi</taxon>
        <taxon>Actinopterygii</taxon>
        <taxon>Neopterygii</taxon>
        <taxon>Teleostei</taxon>
        <taxon>Neoteleostei</taxon>
        <taxon>Acanthomorphata</taxon>
        <taxon>Carangaria</taxon>
        <taxon>Pleuronectiformes</taxon>
        <taxon>Pleuronectoidei</taxon>
        <taxon>Scophthalmidae</taxon>
        <taxon>Scophthalmus</taxon>
    </lineage>
</organism>
<dbReference type="Ensembl" id="ENSSMAT00000045211.1">
    <property type="protein sequence ID" value="ENSSMAP00000049408.1"/>
    <property type="gene ID" value="ENSSMAG00000024268.1"/>
</dbReference>
<evidence type="ECO:0000256" key="11">
    <source>
        <dbReference type="SAM" id="MobiDB-lite"/>
    </source>
</evidence>
<keyword evidence="12" id="KW-0732">Signal</keyword>
<accession>A0A8D3CQ50</accession>
<keyword evidence="8" id="KW-1015">Disulfide bond</keyword>
<keyword evidence="4" id="KW-0399">Innate immunity</keyword>
<dbReference type="GeneID" id="118308787"/>
<dbReference type="RefSeq" id="XP_035486069.1">
    <property type="nucleotide sequence ID" value="XM_035630176.2"/>
</dbReference>
<dbReference type="KEGG" id="smau:118308787"/>
<comment type="subcellular location">
    <subcellularLocation>
        <location evidence="1">Secreted</location>
        <location evidence="1">Extracellular space</location>
        <location evidence="1">Extracellular matrix</location>
    </subcellularLocation>
</comment>
<evidence type="ECO:0000256" key="8">
    <source>
        <dbReference type="ARBA" id="ARBA00023157"/>
    </source>
</evidence>
<dbReference type="AlphaFoldDB" id="A0A8D3CQ50"/>
<evidence type="ECO:0000256" key="2">
    <source>
        <dbReference type="ARBA" id="ARBA00022525"/>
    </source>
</evidence>
<dbReference type="Gene3D" id="2.60.120.40">
    <property type="match status" value="1"/>
</dbReference>
<evidence type="ECO:0000313" key="15">
    <source>
        <dbReference type="Proteomes" id="UP000694558"/>
    </source>
</evidence>
<evidence type="ECO:0000313" key="14">
    <source>
        <dbReference type="Ensembl" id="ENSSMAP00000049408.1"/>
    </source>
</evidence>
<feature type="signal peptide" evidence="12">
    <location>
        <begin position="1"/>
        <end position="24"/>
    </location>
</feature>
<feature type="domain" description="C1q" evidence="13">
    <location>
        <begin position="118"/>
        <end position="251"/>
    </location>
</feature>
<dbReference type="PANTHER" id="PTHR15427:SF26">
    <property type="entry name" value="COMPLEMENT C1Q SUBCOMPONENT SUBUNIT A"/>
    <property type="match status" value="1"/>
</dbReference>
<feature type="chain" id="PRO_5034378475" description="C1q domain-containing protein" evidence="12">
    <location>
        <begin position="25"/>
        <end position="251"/>
    </location>
</feature>
<dbReference type="InterPro" id="IPR001073">
    <property type="entry name" value="C1q_dom"/>
</dbReference>
<keyword evidence="3" id="KW-0272">Extracellular matrix</keyword>
<keyword evidence="7" id="KW-0180">Complement pathway</keyword>
<dbReference type="PANTHER" id="PTHR15427">
    <property type="entry name" value="EMILIN ELASTIN MICROFIBRIL INTERFACE-LOCATED PROTEIN ELASTIN MICROFIBRIL INTERFACER"/>
    <property type="match status" value="1"/>
</dbReference>
<name>A0A8D3CQ50_SCOMX</name>
<dbReference type="GO" id="GO:0045087">
    <property type="term" value="P:innate immune response"/>
    <property type="evidence" value="ECO:0007669"/>
    <property type="project" value="UniProtKB-KW"/>
</dbReference>
<feature type="region of interest" description="Disordered" evidence="11">
    <location>
        <begin position="78"/>
        <end position="121"/>
    </location>
</feature>
<keyword evidence="5" id="KW-0677">Repeat</keyword>
<evidence type="ECO:0000256" key="3">
    <source>
        <dbReference type="ARBA" id="ARBA00022530"/>
    </source>
</evidence>
<keyword evidence="6" id="KW-0391">Immunity</keyword>
<evidence type="ECO:0000256" key="5">
    <source>
        <dbReference type="ARBA" id="ARBA00022737"/>
    </source>
</evidence>
<dbReference type="SMART" id="SM00110">
    <property type="entry name" value="C1Q"/>
    <property type="match status" value="1"/>
</dbReference>
<sequence>MGGCYVIAVLVGAALLLTSGQCDASCAGTDGRPGEAGTPGRDGWPGVKGDKGEPAAMAAGPVDASVLLMMKGGMGGRGLQGPMGPKGFRGDLGEPGRPGQPGRQGPEGKGIGHGQHSTEQARSAFSVIRTDSSYPRYDKTVTYQKTVVNQNQDFEAATGFFTCKVAGVYYFTFHSAAKVSMCLRLASEALPNKLGFCGYNRNNEQVLSGGAVLQLAVGQRVWLESFRDEQPDSDLRDMQEKMIIFNGFLLF</sequence>
<reference evidence="14" key="2">
    <citation type="submission" date="2025-08" db="UniProtKB">
        <authorList>
            <consortium name="Ensembl"/>
        </authorList>
    </citation>
    <scope>IDENTIFICATION</scope>
</reference>
<keyword evidence="9" id="KW-0325">Glycoprotein</keyword>
<feature type="region of interest" description="Disordered" evidence="11">
    <location>
        <begin position="28"/>
        <end position="55"/>
    </location>
</feature>
<evidence type="ECO:0000256" key="4">
    <source>
        <dbReference type="ARBA" id="ARBA00022588"/>
    </source>
</evidence>
<dbReference type="InterPro" id="IPR050392">
    <property type="entry name" value="Collagen/C1q_domain"/>
</dbReference>
<keyword evidence="2" id="KW-0964">Secreted</keyword>
<dbReference type="GO" id="GO:0006958">
    <property type="term" value="P:complement activation, classical pathway"/>
    <property type="evidence" value="ECO:0007669"/>
    <property type="project" value="UniProtKB-KW"/>
</dbReference>
<protein>
    <recommendedName>
        <fullName evidence="13">C1q domain-containing protein</fullName>
    </recommendedName>
</protein>